<protein>
    <submittedName>
        <fullName evidence="1">Uncharacterized protein</fullName>
    </submittedName>
</protein>
<reference evidence="1" key="1">
    <citation type="submission" date="2018-02" db="EMBL/GenBank/DDBJ databases">
        <title>Rhizophora mucronata_Transcriptome.</title>
        <authorList>
            <person name="Meera S.P."/>
            <person name="Sreeshan A."/>
            <person name="Augustine A."/>
        </authorList>
    </citation>
    <scope>NUCLEOTIDE SEQUENCE</scope>
    <source>
        <tissue evidence="1">Leaf</tissue>
    </source>
</reference>
<accession>A0A2P2PRZ5</accession>
<evidence type="ECO:0000313" key="1">
    <source>
        <dbReference type="EMBL" id="MBX57504.1"/>
    </source>
</evidence>
<organism evidence="1">
    <name type="scientific">Rhizophora mucronata</name>
    <name type="common">Asiatic mangrove</name>
    <dbReference type="NCBI Taxonomy" id="61149"/>
    <lineage>
        <taxon>Eukaryota</taxon>
        <taxon>Viridiplantae</taxon>
        <taxon>Streptophyta</taxon>
        <taxon>Embryophyta</taxon>
        <taxon>Tracheophyta</taxon>
        <taxon>Spermatophyta</taxon>
        <taxon>Magnoliopsida</taxon>
        <taxon>eudicotyledons</taxon>
        <taxon>Gunneridae</taxon>
        <taxon>Pentapetalae</taxon>
        <taxon>rosids</taxon>
        <taxon>fabids</taxon>
        <taxon>Malpighiales</taxon>
        <taxon>Rhizophoraceae</taxon>
        <taxon>Rhizophora</taxon>
    </lineage>
</organism>
<dbReference type="AlphaFoldDB" id="A0A2P2PRZ5"/>
<dbReference type="EMBL" id="GGEC01077020">
    <property type="protein sequence ID" value="MBX57504.1"/>
    <property type="molecule type" value="Transcribed_RNA"/>
</dbReference>
<name>A0A2P2PRZ5_RHIMU</name>
<proteinExistence type="predicted"/>
<sequence>MNRIITHILARFIGNRVEFIPLGPPKSVLP</sequence>